<evidence type="ECO:0000256" key="1">
    <source>
        <dbReference type="SAM" id="MobiDB-lite"/>
    </source>
</evidence>
<feature type="compositionally biased region" description="Polar residues" evidence="1">
    <location>
        <begin position="32"/>
        <end position="42"/>
    </location>
</feature>
<sequence length="42" mass="4940">RRHAAHDEENEERRNGEDDEKHEGDDAAGISWSLNDLMRQSY</sequence>
<evidence type="ECO:0000313" key="2">
    <source>
        <dbReference type="EMBL" id="ETJ40665.1"/>
    </source>
</evidence>
<gene>
    <name evidence="2" type="ORF">Q604_UNBC05425G0002</name>
</gene>
<protein>
    <submittedName>
        <fullName evidence="2">Uncharacterized protein</fullName>
    </submittedName>
</protein>
<feature type="non-terminal residue" evidence="2">
    <location>
        <position position="1"/>
    </location>
</feature>
<proteinExistence type="predicted"/>
<accession>W1YG17</accession>
<organism evidence="2">
    <name type="scientific">human gut metagenome</name>
    <dbReference type="NCBI Taxonomy" id="408170"/>
    <lineage>
        <taxon>unclassified sequences</taxon>
        <taxon>metagenomes</taxon>
        <taxon>organismal metagenomes</taxon>
    </lineage>
</organism>
<comment type="caution">
    <text evidence="2">The sequence shown here is derived from an EMBL/GenBank/DDBJ whole genome shotgun (WGS) entry which is preliminary data.</text>
</comment>
<name>W1YG17_9ZZZZ</name>
<feature type="region of interest" description="Disordered" evidence="1">
    <location>
        <begin position="1"/>
        <end position="42"/>
    </location>
</feature>
<dbReference type="EMBL" id="AZMM01005425">
    <property type="protein sequence ID" value="ETJ40665.1"/>
    <property type="molecule type" value="Genomic_DNA"/>
</dbReference>
<dbReference type="AlphaFoldDB" id="W1YG17"/>
<reference evidence="2" key="1">
    <citation type="submission" date="2013-12" db="EMBL/GenBank/DDBJ databases">
        <title>A Varibaculum cambriense genome reconstructed from a premature infant gut community with otherwise low bacterial novelty that shifts toward anaerobic metabolism during the third week of life.</title>
        <authorList>
            <person name="Brown C.T."/>
            <person name="Sharon I."/>
            <person name="Thomas B.C."/>
            <person name="Castelle C.J."/>
            <person name="Morowitz M.J."/>
            <person name="Banfield J.F."/>
        </authorList>
    </citation>
    <scope>NUCLEOTIDE SEQUENCE</scope>
</reference>
<feature type="compositionally biased region" description="Basic and acidic residues" evidence="1">
    <location>
        <begin position="1"/>
        <end position="25"/>
    </location>
</feature>